<protein>
    <recommendedName>
        <fullName evidence="4">RING-type domain-containing protein</fullName>
    </recommendedName>
</protein>
<feature type="non-terminal residue" evidence="2">
    <location>
        <position position="1"/>
    </location>
</feature>
<dbReference type="EMBL" id="ML771272">
    <property type="protein sequence ID" value="KAE9382599.1"/>
    <property type="molecule type" value="Genomic_DNA"/>
</dbReference>
<accession>A0A6A4GAS9</accession>
<dbReference type="AlphaFoldDB" id="A0A6A4GAS9"/>
<name>A0A6A4GAS9_9AGAR</name>
<gene>
    <name evidence="2" type="ORF">BT96DRAFT_952064</name>
</gene>
<keyword evidence="3" id="KW-1185">Reference proteome</keyword>
<evidence type="ECO:0000256" key="1">
    <source>
        <dbReference type="SAM" id="MobiDB-lite"/>
    </source>
</evidence>
<dbReference type="Proteomes" id="UP000799118">
    <property type="component" value="Unassembled WGS sequence"/>
</dbReference>
<evidence type="ECO:0008006" key="4">
    <source>
        <dbReference type="Google" id="ProtNLM"/>
    </source>
</evidence>
<evidence type="ECO:0000313" key="3">
    <source>
        <dbReference type="Proteomes" id="UP000799118"/>
    </source>
</evidence>
<reference evidence="2" key="1">
    <citation type="journal article" date="2019" name="Environ. Microbiol.">
        <title>Fungal ecological strategies reflected in gene transcription - a case study of two litter decomposers.</title>
        <authorList>
            <person name="Barbi F."/>
            <person name="Kohler A."/>
            <person name="Barry K."/>
            <person name="Baskaran P."/>
            <person name="Daum C."/>
            <person name="Fauchery L."/>
            <person name="Ihrmark K."/>
            <person name="Kuo A."/>
            <person name="LaButti K."/>
            <person name="Lipzen A."/>
            <person name="Morin E."/>
            <person name="Grigoriev I.V."/>
            <person name="Henrissat B."/>
            <person name="Lindahl B."/>
            <person name="Martin F."/>
        </authorList>
    </citation>
    <scope>NUCLEOTIDE SEQUENCE</scope>
    <source>
        <strain evidence="2">JB14</strain>
    </source>
</reference>
<sequence length="260" mass="30107">IVVNALEREGINGYKFYQHLKKDRKDFGQKWFKEQECVICTSGSIQTVLTCPTRAVGYCGPCSIQLLLASRKEFSTGQLQCPCCRQPGYLIATEWIFVQDEEARDRHKAEYQKQRRQQRKIRIKEQKSVQQYEEAVRLAPCSAIHQRRGHDSFGTDGIYSTTTMRPSLQPVDFDSFIYSFSLQSLPPNAKPQLQPHSPSPEPMATENSVRRIRRRLRGLMEAVEGPDFLVKQWVIFYNYFAVPSVHVQARKAPHHFISLR</sequence>
<proteinExistence type="predicted"/>
<evidence type="ECO:0000313" key="2">
    <source>
        <dbReference type="EMBL" id="KAE9382599.1"/>
    </source>
</evidence>
<organism evidence="2 3">
    <name type="scientific">Gymnopus androsaceus JB14</name>
    <dbReference type="NCBI Taxonomy" id="1447944"/>
    <lineage>
        <taxon>Eukaryota</taxon>
        <taxon>Fungi</taxon>
        <taxon>Dikarya</taxon>
        <taxon>Basidiomycota</taxon>
        <taxon>Agaricomycotina</taxon>
        <taxon>Agaricomycetes</taxon>
        <taxon>Agaricomycetidae</taxon>
        <taxon>Agaricales</taxon>
        <taxon>Marasmiineae</taxon>
        <taxon>Omphalotaceae</taxon>
        <taxon>Gymnopus</taxon>
    </lineage>
</organism>
<feature type="region of interest" description="Disordered" evidence="1">
    <location>
        <begin position="188"/>
        <end position="208"/>
    </location>
</feature>